<proteinExistence type="predicted"/>
<evidence type="ECO:0000313" key="1">
    <source>
        <dbReference type="EMBL" id="MDI5891788.1"/>
    </source>
</evidence>
<dbReference type="EMBL" id="JASCQP010000027">
    <property type="protein sequence ID" value="MDI5891788.1"/>
    <property type="molecule type" value="Genomic_DNA"/>
</dbReference>
<keyword evidence="2" id="KW-1185">Reference proteome</keyword>
<accession>A0ABT6V0M8</accession>
<dbReference type="Pfam" id="PF09957">
    <property type="entry name" value="VapB_antitoxin"/>
    <property type="match status" value="1"/>
</dbReference>
<protein>
    <submittedName>
        <fullName evidence="1">Type II toxin-antitoxin system VapB family antitoxin</fullName>
    </submittedName>
</protein>
<dbReference type="RefSeq" id="WP_282735726.1">
    <property type="nucleotide sequence ID" value="NZ_JASCQP010000027.1"/>
</dbReference>
<gene>
    <name evidence="1" type="ORF">QLQ83_11825</name>
</gene>
<name>A0ABT6V0M8_9GAMM</name>
<sequence length="63" mass="7225">MRFTVTIDDDLYQQAMELSDPRIEKPADLIHEAIRTYIRIQAARRLSALGGEAPSMKAIPRRK</sequence>
<organism evidence="1 2">
    <name type="scientific">Halomonas rhizosphaerae</name>
    <dbReference type="NCBI Taxonomy" id="3043296"/>
    <lineage>
        <taxon>Bacteria</taxon>
        <taxon>Pseudomonadati</taxon>
        <taxon>Pseudomonadota</taxon>
        <taxon>Gammaproteobacteria</taxon>
        <taxon>Oceanospirillales</taxon>
        <taxon>Halomonadaceae</taxon>
        <taxon>Halomonas</taxon>
    </lineage>
</organism>
<comment type="caution">
    <text evidence="1">The sequence shown here is derived from an EMBL/GenBank/DDBJ whole genome shotgun (WGS) entry which is preliminary data.</text>
</comment>
<evidence type="ECO:0000313" key="2">
    <source>
        <dbReference type="Proteomes" id="UP001225957"/>
    </source>
</evidence>
<reference evidence="1 2" key="1">
    <citation type="submission" date="2023-04" db="EMBL/GenBank/DDBJ databases">
        <title>Halomonas strains isolated from rhizosphere soil.</title>
        <authorList>
            <person name="Xu L."/>
            <person name="Sun J.-Q."/>
        </authorList>
    </citation>
    <scope>NUCLEOTIDE SEQUENCE [LARGE SCALE GENOMIC DNA]</scope>
    <source>
        <strain evidence="1 2">LR5S20</strain>
    </source>
</reference>
<dbReference type="InterPro" id="IPR019239">
    <property type="entry name" value="VapB_antitoxin"/>
</dbReference>
<dbReference type="Proteomes" id="UP001225957">
    <property type="component" value="Unassembled WGS sequence"/>
</dbReference>